<dbReference type="Proteomes" id="UP000245125">
    <property type="component" value="Unassembled WGS sequence"/>
</dbReference>
<dbReference type="AlphaFoldDB" id="A0A2U3QIC0"/>
<feature type="transmembrane region" description="Helical" evidence="1">
    <location>
        <begin position="16"/>
        <end position="35"/>
    </location>
</feature>
<keyword evidence="2" id="KW-0560">Oxidoreductase</keyword>
<keyword evidence="1" id="KW-0812">Transmembrane</keyword>
<gene>
    <name evidence="2" type="primary">hysS</name>
    <name evidence="2" type="ORF">NBG4_440026</name>
</gene>
<proteinExistence type="predicted"/>
<keyword evidence="1" id="KW-0472">Membrane</keyword>
<feature type="transmembrane region" description="Helical" evidence="1">
    <location>
        <begin position="93"/>
        <end position="112"/>
    </location>
</feature>
<evidence type="ECO:0000313" key="3">
    <source>
        <dbReference type="Proteomes" id="UP000245125"/>
    </source>
</evidence>
<dbReference type="GO" id="GO:0033748">
    <property type="term" value="F:hydrogenase (acceptor) activity"/>
    <property type="evidence" value="ECO:0007669"/>
    <property type="project" value="UniProtKB-EC"/>
</dbReference>
<accession>A0A2U3QIC0</accession>
<feature type="transmembrane region" description="Helical" evidence="1">
    <location>
        <begin position="155"/>
        <end position="175"/>
    </location>
</feature>
<reference evidence="3" key="1">
    <citation type="submission" date="2018-03" db="EMBL/GenBank/DDBJ databases">
        <authorList>
            <person name="Zecchin S."/>
        </authorList>
    </citation>
    <scope>NUCLEOTIDE SEQUENCE [LARGE SCALE GENOMIC DNA]</scope>
</reference>
<evidence type="ECO:0000313" key="2">
    <source>
        <dbReference type="EMBL" id="SPQ01154.1"/>
    </source>
</evidence>
<keyword evidence="1" id="KW-1133">Transmembrane helix</keyword>
<feature type="transmembrane region" description="Helical" evidence="1">
    <location>
        <begin position="119"/>
        <end position="143"/>
    </location>
</feature>
<dbReference type="EMBL" id="OUUY01000091">
    <property type="protein sequence ID" value="SPQ01154.1"/>
    <property type="molecule type" value="Genomic_DNA"/>
</dbReference>
<feature type="transmembrane region" description="Helical" evidence="1">
    <location>
        <begin position="56"/>
        <end position="73"/>
    </location>
</feature>
<name>A0A2U3QIC0_9BACT</name>
<keyword evidence="3" id="KW-1185">Reference proteome</keyword>
<evidence type="ECO:0000256" key="1">
    <source>
        <dbReference type="SAM" id="Phobius"/>
    </source>
</evidence>
<sequence>MVISGKKLYPLWQTQMIPLLALISAIAMGYAIVIFESVVSATSLKREIEMPLLSKLSGLIPWIIGLYLIVRFSDLVFRGQLGLAFHGDLKGNFFLLENILFIIPLIILASPANRNSPKYLFYSAVSLLLAGALFRFDAFLIGFNPGPGWHYFPSFQETMITVGIISIEIAAYMVFVKRLPVLPSTGHA</sequence>
<protein>
    <submittedName>
        <fullName evidence="2">Periplasmic (NiFeSe) hydrogenase, small membrane-bound subunit, involved in menaquinone reduction, at the end of scaffold</fullName>
        <ecNumber evidence="2">1.12.99.6</ecNumber>
    </submittedName>
</protein>
<organism evidence="2 3">
    <name type="scientific">Candidatus Sulfobium mesophilum</name>
    <dbReference type="NCBI Taxonomy" id="2016548"/>
    <lineage>
        <taxon>Bacteria</taxon>
        <taxon>Pseudomonadati</taxon>
        <taxon>Nitrospirota</taxon>
        <taxon>Nitrospiria</taxon>
        <taxon>Nitrospirales</taxon>
        <taxon>Nitrospiraceae</taxon>
        <taxon>Candidatus Sulfobium</taxon>
    </lineage>
</organism>
<dbReference type="EC" id="1.12.99.6" evidence="2"/>